<dbReference type="PATRIC" id="fig|2064.6.peg.1461"/>
<accession>A0A0D0Q3C1</accession>
<proteinExistence type="predicted"/>
<dbReference type="AlphaFoldDB" id="A0A0D0Q3C1"/>
<dbReference type="EMBL" id="JXZB01000001">
    <property type="protein sequence ID" value="KIQ67057.1"/>
    <property type="molecule type" value="Genomic_DNA"/>
</dbReference>
<reference evidence="1 2" key="1">
    <citation type="submission" date="2015-02" db="EMBL/GenBank/DDBJ databases">
        <title>Draft genome sequence of Kitasatospora griseola MF730-N6, a bafilomycin, terpentecin and satosporin producer.</title>
        <authorList>
            <person name="Arens J.C."/>
            <person name="Haltli B."/>
            <person name="Kerr R.G."/>
        </authorList>
    </citation>
    <scope>NUCLEOTIDE SEQUENCE [LARGE SCALE GENOMIC DNA]</scope>
    <source>
        <strain evidence="1 2">MF730-N6</strain>
    </source>
</reference>
<organism evidence="1 2">
    <name type="scientific">Kitasatospora griseola</name>
    <name type="common">Streptomyces griseolosporeus</name>
    <dbReference type="NCBI Taxonomy" id="2064"/>
    <lineage>
        <taxon>Bacteria</taxon>
        <taxon>Bacillati</taxon>
        <taxon>Actinomycetota</taxon>
        <taxon>Actinomycetes</taxon>
        <taxon>Kitasatosporales</taxon>
        <taxon>Streptomycetaceae</taxon>
        <taxon>Kitasatospora</taxon>
    </lineage>
</organism>
<dbReference type="STRING" id="2064.TR51_06645"/>
<dbReference type="OrthoDB" id="4224785at2"/>
<gene>
    <name evidence="1" type="ORF">TR51_06645</name>
</gene>
<evidence type="ECO:0000313" key="1">
    <source>
        <dbReference type="EMBL" id="KIQ67057.1"/>
    </source>
</evidence>
<comment type="caution">
    <text evidence="1">The sequence shown here is derived from an EMBL/GenBank/DDBJ whole genome shotgun (WGS) entry which is preliminary data.</text>
</comment>
<protein>
    <submittedName>
        <fullName evidence="1">Uncharacterized protein</fullName>
    </submittedName>
</protein>
<dbReference type="Proteomes" id="UP000032066">
    <property type="component" value="Unassembled WGS sequence"/>
</dbReference>
<name>A0A0D0Q3C1_KITGR</name>
<dbReference type="RefSeq" id="WP_043908834.1">
    <property type="nucleotide sequence ID" value="NZ_JXZB01000001.1"/>
</dbReference>
<sequence>MALDIDSILDRITSHALASGYFEAVNGHEPKNAPGSGLTAAVWVDAVQPAVSSSGLASSSALLVFYVRLYTSMHQEPQDAIDPNLVKALSALFSAYAGDFELGGDARMVDLRGAEGSLLSARAGYLNQDQRLLRVITITLPVIVNDAWDEVA</sequence>
<evidence type="ECO:0000313" key="2">
    <source>
        <dbReference type="Proteomes" id="UP000032066"/>
    </source>
</evidence>
<keyword evidence="2" id="KW-1185">Reference proteome</keyword>